<reference evidence="6 7" key="1">
    <citation type="submission" date="2020-02" db="EMBL/GenBank/DDBJ databases">
        <title>Whole-genome analyses of novel actinobacteria.</title>
        <authorList>
            <person name="Sahin N."/>
            <person name="Tatar D."/>
        </authorList>
    </citation>
    <scope>NUCLEOTIDE SEQUENCE [LARGE SCALE GENOMIC DNA]</scope>
    <source>
        <strain evidence="6 7">SB3404</strain>
    </source>
</reference>
<keyword evidence="7" id="KW-1185">Reference proteome</keyword>
<dbReference type="EMBL" id="JAAKZZ010000707">
    <property type="protein sequence ID" value="NGO73371.1"/>
    <property type="molecule type" value="Genomic_DNA"/>
</dbReference>
<dbReference type="AlphaFoldDB" id="A0A6G4X9N2"/>
<dbReference type="Proteomes" id="UP000477722">
    <property type="component" value="Unassembled WGS sequence"/>
</dbReference>
<dbReference type="GO" id="GO:0016020">
    <property type="term" value="C:membrane"/>
    <property type="evidence" value="ECO:0007669"/>
    <property type="project" value="UniProtKB-SubCell"/>
</dbReference>
<organism evidence="6 7">
    <name type="scientific">Streptomyces boncukensis</name>
    <dbReference type="NCBI Taxonomy" id="2711219"/>
    <lineage>
        <taxon>Bacteria</taxon>
        <taxon>Bacillati</taxon>
        <taxon>Actinomycetota</taxon>
        <taxon>Actinomycetes</taxon>
        <taxon>Kitasatosporales</taxon>
        <taxon>Streptomycetaceae</taxon>
        <taxon>Streptomyces</taxon>
    </lineage>
</organism>
<dbReference type="Pfam" id="PF13564">
    <property type="entry name" value="DoxX_2"/>
    <property type="match status" value="1"/>
</dbReference>
<gene>
    <name evidence="6" type="ORF">G5C65_34580</name>
</gene>
<evidence type="ECO:0000313" key="7">
    <source>
        <dbReference type="Proteomes" id="UP000477722"/>
    </source>
</evidence>
<dbReference type="InterPro" id="IPR032808">
    <property type="entry name" value="DoxX"/>
</dbReference>
<comment type="subcellular location">
    <subcellularLocation>
        <location evidence="1">Membrane</location>
        <topology evidence="1">Multi-pass membrane protein</topology>
    </subcellularLocation>
</comment>
<protein>
    <submittedName>
        <fullName evidence="6">DoxX family protein</fullName>
    </submittedName>
</protein>
<keyword evidence="2 5" id="KW-0812">Transmembrane</keyword>
<evidence type="ECO:0000256" key="1">
    <source>
        <dbReference type="ARBA" id="ARBA00004141"/>
    </source>
</evidence>
<proteinExistence type="predicted"/>
<evidence type="ECO:0000313" key="6">
    <source>
        <dbReference type="EMBL" id="NGO73371.1"/>
    </source>
</evidence>
<evidence type="ECO:0000256" key="2">
    <source>
        <dbReference type="ARBA" id="ARBA00022692"/>
    </source>
</evidence>
<evidence type="ECO:0000256" key="5">
    <source>
        <dbReference type="SAM" id="Phobius"/>
    </source>
</evidence>
<evidence type="ECO:0000256" key="3">
    <source>
        <dbReference type="ARBA" id="ARBA00022989"/>
    </source>
</evidence>
<feature type="transmembrane region" description="Helical" evidence="5">
    <location>
        <begin position="79"/>
        <end position="98"/>
    </location>
</feature>
<evidence type="ECO:0000256" key="4">
    <source>
        <dbReference type="ARBA" id="ARBA00023136"/>
    </source>
</evidence>
<comment type="caution">
    <text evidence="6">The sequence shown here is derived from an EMBL/GenBank/DDBJ whole genome shotgun (WGS) entry which is preliminary data.</text>
</comment>
<sequence length="101" mass="10147">MGAAAVANFTGHDYPKRQADLLGVPHSWMVPLGSLLAAGSAGLLAGLAAPLLGTLAAGGLVLYFLGALGAHLRVGDRHFGPWAAFFSLAAAALAVNLARTL</sequence>
<keyword evidence="4 5" id="KW-0472">Membrane</keyword>
<keyword evidence="3 5" id="KW-1133">Transmembrane helix</keyword>
<name>A0A6G4X9N2_9ACTN</name>
<accession>A0A6G4X9N2</accession>